<dbReference type="AlphaFoldDB" id="A0A1E3BH26"/>
<sequence length="102" mass="11646">MAGAHAQHFFHTQISANPHSTIRIPEVYHAWRESDVTVDIFMEYIHVNENQIATDERRARAITEIFSTPHLPVFSGFSTMTAISIHSSRKMKDLSGIRLPSR</sequence>
<gene>
    <name evidence="1" type="ORF">SI65_03325</name>
</gene>
<proteinExistence type="predicted"/>
<dbReference type="VEuPathDB" id="FungiDB:SI65_03325"/>
<protein>
    <submittedName>
        <fullName evidence="1">Uncharacterized protein</fullName>
    </submittedName>
</protein>
<dbReference type="Proteomes" id="UP000094569">
    <property type="component" value="Unassembled WGS sequence"/>
</dbReference>
<organism evidence="1 2">
    <name type="scientific">Aspergillus cristatus</name>
    <name type="common">Chinese Fuzhuan brick tea-fermentation fungus</name>
    <name type="synonym">Eurotium cristatum</name>
    <dbReference type="NCBI Taxonomy" id="573508"/>
    <lineage>
        <taxon>Eukaryota</taxon>
        <taxon>Fungi</taxon>
        <taxon>Dikarya</taxon>
        <taxon>Ascomycota</taxon>
        <taxon>Pezizomycotina</taxon>
        <taxon>Eurotiomycetes</taxon>
        <taxon>Eurotiomycetidae</taxon>
        <taxon>Eurotiales</taxon>
        <taxon>Aspergillaceae</taxon>
        <taxon>Aspergillus</taxon>
        <taxon>Aspergillus subgen. Aspergillus</taxon>
    </lineage>
</organism>
<comment type="caution">
    <text evidence="1">The sequence shown here is derived from an EMBL/GenBank/DDBJ whole genome shotgun (WGS) entry which is preliminary data.</text>
</comment>
<evidence type="ECO:0000313" key="2">
    <source>
        <dbReference type="Proteomes" id="UP000094569"/>
    </source>
</evidence>
<dbReference type="STRING" id="573508.A0A1E3BH26"/>
<dbReference type="EMBL" id="JXNT01000003">
    <property type="protein sequence ID" value="ODM20272.1"/>
    <property type="molecule type" value="Genomic_DNA"/>
</dbReference>
<reference evidence="1 2" key="1">
    <citation type="journal article" date="2016" name="BMC Genomics">
        <title>Comparative genomic and transcriptomic analyses of the Fuzhuan brick tea-fermentation fungus Aspergillus cristatus.</title>
        <authorList>
            <person name="Ge Y."/>
            <person name="Wang Y."/>
            <person name="Liu Y."/>
            <person name="Tan Y."/>
            <person name="Ren X."/>
            <person name="Zhang X."/>
            <person name="Hyde K.D."/>
            <person name="Liu Y."/>
            <person name="Liu Z."/>
        </authorList>
    </citation>
    <scope>NUCLEOTIDE SEQUENCE [LARGE SCALE GENOMIC DNA]</scope>
    <source>
        <strain evidence="1 2">GZAAS20.1005</strain>
    </source>
</reference>
<evidence type="ECO:0000313" key="1">
    <source>
        <dbReference type="EMBL" id="ODM20272.1"/>
    </source>
</evidence>
<name>A0A1E3BH26_ASPCR</name>
<keyword evidence="2" id="KW-1185">Reference proteome</keyword>
<accession>A0A1E3BH26</accession>
<dbReference type="OrthoDB" id="3250044at2759"/>